<sequence length="297" mass="34092">MKESLVISQHFSLDSSIIDEDTTVIIGFSGYGSVGRLVANHLAEAFRVTSIGYWGPVSWFHNDRLEAPITVFKLDIKSNDPQEKFVLVTSRLNVPVVGIRALPDVFWKLLSQEILSWKAKRYIAIGGLREEIRNSSNDSWVALIPTTKYSEQFGVKRTFKDHLSIKGPIHYLLMESSAYSLATLVVLSYCNTFEADNEAALIALKELEKLFDLDLKSDKLNTFDSSFVEPDEMIFWEAEDDFEDFADEDDFDSFDEEYDEEYDEGEPLDFSSKKDDVISFDVYKEFHKKGDKLDKYK</sequence>
<dbReference type="PANTHER" id="PTHR35610:SF3">
    <property type="entry name" value="PROTEASOME ASSEMBLY CHAPERONE FAMILY PROTEIN"/>
    <property type="match status" value="1"/>
</dbReference>
<accession>A0A9Y1BTG4</accession>
<dbReference type="InterPro" id="IPR038389">
    <property type="entry name" value="PSMG2_sf"/>
</dbReference>
<gene>
    <name evidence="1" type="ORF">K9W46_06960</name>
</gene>
<dbReference type="PANTHER" id="PTHR35610">
    <property type="entry name" value="3-ISOPROPYLMALATE DEHYDRATASE-RELATED"/>
    <property type="match status" value="1"/>
</dbReference>
<reference evidence="1" key="1">
    <citation type="journal article" date="2022" name="Nat. Microbiol.">
        <title>Unique mobile elements and scalable gene flow at the prokaryote-eukaryote boundary revealed by circularized Asgard archaea genomes.</title>
        <authorList>
            <person name="Wu F."/>
            <person name="Speth D.R."/>
            <person name="Philosof A."/>
            <person name="Cremiere A."/>
            <person name="Narayanan A."/>
            <person name="Barco R.A."/>
            <person name="Connon S.A."/>
            <person name="Amend J.P."/>
            <person name="Antoshechkin I.A."/>
            <person name="Orphan V.J."/>
        </authorList>
    </citation>
    <scope>NUCLEOTIDE SEQUENCE</scope>
    <source>
        <strain evidence="1">PR6</strain>
    </source>
</reference>
<dbReference type="Gene3D" id="3.40.50.10900">
    <property type="entry name" value="PAC-like subunit"/>
    <property type="match status" value="1"/>
</dbReference>
<dbReference type="SUPFAM" id="SSF159659">
    <property type="entry name" value="Cgl1923-like"/>
    <property type="match status" value="1"/>
</dbReference>
<evidence type="ECO:0000313" key="1">
    <source>
        <dbReference type="EMBL" id="UJG44913.1"/>
    </source>
</evidence>
<dbReference type="Pfam" id="PF09754">
    <property type="entry name" value="PAC2"/>
    <property type="match status" value="1"/>
</dbReference>
<organism evidence="1">
    <name type="scientific">Candidatus Heimdallarchaeum endolithica</name>
    <dbReference type="NCBI Taxonomy" id="2876572"/>
    <lineage>
        <taxon>Archaea</taxon>
        <taxon>Promethearchaeati</taxon>
        <taxon>Candidatus Heimdallarchaeota</taxon>
        <taxon>Candidatus Heimdallarchaeia (ex Rinke et al. 2021) (nom. nud.)</taxon>
        <taxon>Candidatus Heimdallarchaeales</taxon>
        <taxon>Candidatus Heimdallarchaeaceae</taxon>
        <taxon>Candidatus Heimdallarchaeum</taxon>
    </lineage>
</organism>
<dbReference type="AlphaFoldDB" id="A0A9Y1BTG4"/>
<name>A0A9Y1BTG4_9ARCH</name>
<dbReference type="InterPro" id="IPR019151">
    <property type="entry name" value="Proteasome_assmbl_chaperone_2"/>
</dbReference>
<protein>
    <submittedName>
        <fullName evidence="1">PAC2 family protein</fullName>
    </submittedName>
</protein>
<dbReference type="EMBL" id="CP084167">
    <property type="protein sequence ID" value="UJG44913.1"/>
    <property type="molecule type" value="Genomic_DNA"/>
</dbReference>
<proteinExistence type="predicted"/>
<dbReference type="Proteomes" id="UP001200513">
    <property type="component" value="Chromosome"/>
</dbReference>